<proteinExistence type="predicted"/>
<feature type="compositionally biased region" description="Basic and acidic residues" evidence="1">
    <location>
        <begin position="333"/>
        <end position="342"/>
    </location>
</feature>
<organism evidence="2 3">
    <name type="scientific">Euplotes crassus</name>
    <dbReference type="NCBI Taxonomy" id="5936"/>
    <lineage>
        <taxon>Eukaryota</taxon>
        <taxon>Sar</taxon>
        <taxon>Alveolata</taxon>
        <taxon>Ciliophora</taxon>
        <taxon>Intramacronucleata</taxon>
        <taxon>Spirotrichea</taxon>
        <taxon>Hypotrichia</taxon>
        <taxon>Euplotida</taxon>
        <taxon>Euplotidae</taxon>
        <taxon>Moneuplotes</taxon>
    </lineage>
</organism>
<reference evidence="2" key="1">
    <citation type="submission" date="2023-07" db="EMBL/GenBank/DDBJ databases">
        <authorList>
            <consortium name="AG Swart"/>
            <person name="Singh M."/>
            <person name="Singh A."/>
            <person name="Seah K."/>
            <person name="Emmerich C."/>
        </authorList>
    </citation>
    <scope>NUCLEOTIDE SEQUENCE</scope>
    <source>
        <strain evidence="2">DP1</strain>
    </source>
</reference>
<sequence length="426" mass="49093">MKVTDNKPSRRMTKVSFHPDFAPRSTISSGKHNKISCMQGSFNQRSSRQIAVNPFRRNSIHSSRLRFNDDQMQKKINMYINPYNKSIVAHEHVDFDAENRTEEMVTSCEQAETNWGKIKNFILQSDSKHFKENCKLIKGELCNKKSFKISKVKSKRKKNNCQNPNFSSIVKNILGKKNPIALIKKSSTKLPAKKANNCRLTVASLEPQVATPKMMKTISMRPSQGPTPDKNEPKNADIDWIFTPVVTKHIPRKRNKIDSKFILKNYYGKKASFKVNSLIGKPSSQDTVDEEDTQLMNKTLQKSDISLDDFFTTLDDNGEKKEKAKIKIPSSRPNEKPARKSVDAPVKSRNIFTSHDATKRRRINANIKGRSNSLIEDYLKTTSFYNCDRIPRKKVLDHSYQNRKILPKTSQFGRNHKRSMYRSLDY</sequence>
<dbReference type="AlphaFoldDB" id="A0AAD1Y4U1"/>
<dbReference type="Proteomes" id="UP001295684">
    <property type="component" value="Unassembled WGS sequence"/>
</dbReference>
<name>A0AAD1Y4U1_EUPCR</name>
<keyword evidence="3" id="KW-1185">Reference proteome</keyword>
<dbReference type="EMBL" id="CAMPGE010027051">
    <property type="protein sequence ID" value="CAI2384708.1"/>
    <property type="molecule type" value="Genomic_DNA"/>
</dbReference>
<feature type="region of interest" description="Disordered" evidence="1">
    <location>
        <begin position="1"/>
        <end position="32"/>
    </location>
</feature>
<protein>
    <submittedName>
        <fullName evidence="2">Uncharacterized protein</fullName>
    </submittedName>
</protein>
<evidence type="ECO:0000313" key="2">
    <source>
        <dbReference type="EMBL" id="CAI2384708.1"/>
    </source>
</evidence>
<accession>A0AAD1Y4U1</accession>
<gene>
    <name evidence="2" type="ORF">ECRASSUSDP1_LOCUS26242</name>
</gene>
<feature type="region of interest" description="Disordered" evidence="1">
    <location>
        <begin position="321"/>
        <end position="344"/>
    </location>
</feature>
<evidence type="ECO:0000313" key="3">
    <source>
        <dbReference type="Proteomes" id="UP001295684"/>
    </source>
</evidence>
<evidence type="ECO:0000256" key="1">
    <source>
        <dbReference type="SAM" id="MobiDB-lite"/>
    </source>
</evidence>
<comment type="caution">
    <text evidence="2">The sequence shown here is derived from an EMBL/GenBank/DDBJ whole genome shotgun (WGS) entry which is preliminary data.</text>
</comment>